<sequence length="93" mass="10324">MMRLGQQLGDGVALHAAQAGSLCAAAALGQRFREVGEQHREPQPQRDQQDKPRRCLALPTQRLNPQQGGEDRTQVHHKHDGVAPLRTRCELAE</sequence>
<protein>
    <submittedName>
        <fullName evidence="2">Uncharacterized protein</fullName>
    </submittedName>
</protein>
<organism evidence="2">
    <name type="scientific">bioreactor metagenome</name>
    <dbReference type="NCBI Taxonomy" id="1076179"/>
    <lineage>
        <taxon>unclassified sequences</taxon>
        <taxon>metagenomes</taxon>
        <taxon>ecological metagenomes</taxon>
    </lineage>
</organism>
<reference evidence="2" key="1">
    <citation type="submission" date="2019-08" db="EMBL/GenBank/DDBJ databases">
        <authorList>
            <person name="Kucharzyk K."/>
            <person name="Murdoch R.W."/>
            <person name="Higgins S."/>
            <person name="Loffler F."/>
        </authorList>
    </citation>
    <scope>NUCLEOTIDE SEQUENCE</scope>
</reference>
<feature type="compositionally biased region" description="Basic and acidic residues" evidence="1">
    <location>
        <begin position="34"/>
        <end position="53"/>
    </location>
</feature>
<gene>
    <name evidence="2" type="ORF">SDC9_92742</name>
</gene>
<evidence type="ECO:0000256" key="1">
    <source>
        <dbReference type="SAM" id="MobiDB-lite"/>
    </source>
</evidence>
<proteinExistence type="predicted"/>
<accession>A0A645A014</accession>
<dbReference type="EMBL" id="VSSQ01011120">
    <property type="protein sequence ID" value="MPM46048.1"/>
    <property type="molecule type" value="Genomic_DNA"/>
</dbReference>
<dbReference type="AlphaFoldDB" id="A0A645A014"/>
<name>A0A645A014_9ZZZZ</name>
<comment type="caution">
    <text evidence="2">The sequence shown here is derived from an EMBL/GenBank/DDBJ whole genome shotgun (WGS) entry which is preliminary data.</text>
</comment>
<evidence type="ECO:0000313" key="2">
    <source>
        <dbReference type="EMBL" id="MPM46048.1"/>
    </source>
</evidence>
<feature type="region of interest" description="Disordered" evidence="1">
    <location>
        <begin position="34"/>
        <end position="93"/>
    </location>
</feature>